<evidence type="ECO:0000256" key="2">
    <source>
        <dbReference type="ARBA" id="ARBA00006656"/>
    </source>
</evidence>
<evidence type="ECO:0000256" key="4">
    <source>
        <dbReference type="ARBA" id="ARBA00022525"/>
    </source>
</evidence>
<name>A0A3Q3JRU5_MONAL</name>
<dbReference type="FunFam" id="2.10.90.10:FF:000026">
    <property type="entry name" value="Nodal homolog 3-A"/>
    <property type="match status" value="1"/>
</dbReference>
<dbReference type="AlphaFoldDB" id="A0A3Q3JRU5"/>
<dbReference type="GO" id="GO:0009888">
    <property type="term" value="P:tissue development"/>
    <property type="evidence" value="ECO:0007669"/>
    <property type="project" value="UniProtKB-ARBA"/>
</dbReference>
<dbReference type="InterPro" id="IPR015615">
    <property type="entry name" value="TGF-beta-rel"/>
</dbReference>
<evidence type="ECO:0000256" key="5">
    <source>
        <dbReference type="ARBA" id="ARBA00022685"/>
    </source>
</evidence>
<evidence type="ECO:0000256" key="8">
    <source>
        <dbReference type="ARBA" id="ARBA00023157"/>
    </source>
</evidence>
<dbReference type="SMART" id="SM00204">
    <property type="entry name" value="TGFB"/>
    <property type="match status" value="1"/>
</dbReference>
<evidence type="ECO:0000259" key="11">
    <source>
        <dbReference type="PROSITE" id="PS51362"/>
    </source>
</evidence>
<dbReference type="GO" id="GO:0005615">
    <property type="term" value="C:extracellular space"/>
    <property type="evidence" value="ECO:0007669"/>
    <property type="project" value="TreeGrafter"/>
</dbReference>
<dbReference type="Proteomes" id="UP000261600">
    <property type="component" value="Unplaced"/>
</dbReference>
<accession>A0A3Q3JRU5</accession>
<dbReference type="PROSITE" id="PS00250">
    <property type="entry name" value="TGF_BETA_1"/>
    <property type="match status" value="1"/>
</dbReference>
<dbReference type="PANTHER" id="PTHR11848">
    <property type="entry name" value="TGF-BETA FAMILY"/>
    <property type="match status" value="1"/>
</dbReference>
<evidence type="ECO:0000256" key="3">
    <source>
        <dbReference type="ARBA" id="ARBA00022473"/>
    </source>
</evidence>
<dbReference type="InterPro" id="IPR001839">
    <property type="entry name" value="TGF-b_C"/>
</dbReference>
<dbReference type="GO" id="GO:0005125">
    <property type="term" value="F:cytokine activity"/>
    <property type="evidence" value="ECO:0007669"/>
    <property type="project" value="TreeGrafter"/>
</dbReference>
<organism evidence="12 13">
    <name type="scientific">Monopterus albus</name>
    <name type="common">Swamp eel</name>
    <dbReference type="NCBI Taxonomy" id="43700"/>
    <lineage>
        <taxon>Eukaryota</taxon>
        <taxon>Metazoa</taxon>
        <taxon>Chordata</taxon>
        <taxon>Craniata</taxon>
        <taxon>Vertebrata</taxon>
        <taxon>Euteleostomi</taxon>
        <taxon>Actinopterygii</taxon>
        <taxon>Neopterygii</taxon>
        <taxon>Teleostei</taxon>
        <taxon>Neoteleostei</taxon>
        <taxon>Acanthomorphata</taxon>
        <taxon>Anabantaria</taxon>
        <taxon>Synbranchiformes</taxon>
        <taxon>Synbranchidae</taxon>
        <taxon>Monopterus</taxon>
    </lineage>
</organism>
<keyword evidence="7 10" id="KW-0339">Growth factor</keyword>
<evidence type="ECO:0000256" key="7">
    <source>
        <dbReference type="ARBA" id="ARBA00023030"/>
    </source>
</evidence>
<keyword evidence="6" id="KW-0732">Signal</keyword>
<evidence type="ECO:0000256" key="1">
    <source>
        <dbReference type="ARBA" id="ARBA00004613"/>
    </source>
</evidence>
<dbReference type="PANTHER" id="PTHR11848:SF159">
    <property type="entry name" value="NODAL HOMOLOG"/>
    <property type="match status" value="1"/>
</dbReference>
<dbReference type="PROSITE" id="PS51362">
    <property type="entry name" value="TGF_BETA_2"/>
    <property type="match status" value="1"/>
</dbReference>
<evidence type="ECO:0000256" key="10">
    <source>
        <dbReference type="RuleBase" id="RU000354"/>
    </source>
</evidence>
<keyword evidence="8" id="KW-1015">Disulfide bond</keyword>
<dbReference type="SUPFAM" id="SSF57501">
    <property type="entry name" value="Cystine-knot cytokines"/>
    <property type="match status" value="1"/>
</dbReference>
<protein>
    <recommendedName>
        <fullName evidence="11">TGF-beta family profile domain-containing protein</fullName>
    </recommendedName>
</protein>
<keyword evidence="3" id="KW-0217">Developmental protein</keyword>
<evidence type="ECO:0000256" key="9">
    <source>
        <dbReference type="ARBA" id="ARBA00023180"/>
    </source>
</evidence>
<evidence type="ECO:0000313" key="13">
    <source>
        <dbReference type="Proteomes" id="UP000261600"/>
    </source>
</evidence>
<dbReference type="InterPro" id="IPR029034">
    <property type="entry name" value="Cystine-knot_cytokine"/>
</dbReference>
<dbReference type="Gene3D" id="2.10.90.10">
    <property type="entry name" value="Cystine-knot cytokines"/>
    <property type="match status" value="1"/>
</dbReference>
<dbReference type="InterPro" id="IPR017948">
    <property type="entry name" value="TGFb_CS"/>
</dbReference>
<dbReference type="GO" id="GO:0007369">
    <property type="term" value="P:gastrulation"/>
    <property type="evidence" value="ECO:0007669"/>
    <property type="project" value="UniProtKB-ARBA"/>
</dbReference>
<dbReference type="PRINTS" id="PR00669">
    <property type="entry name" value="INHIBINA"/>
</dbReference>
<keyword evidence="4" id="KW-0964">Secreted</keyword>
<evidence type="ECO:0000313" key="12">
    <source>
        <dbReference type="Ensembl" id="ENSMALP00000017512.1"/>
    </source>
</evidence>
<keyword evidence="13" id="KW-1185">Reference proteome</keyword>
<dbReference type="STRING" id="43700.ENSMALP00000017512"/>
<sequence length="115" mass="13189">KLPSVTATADKGPFCRKVDMWMDFGKLGWSAWIVHPKQYNAYRCDGSCPIPVDETYTPTNHAYMQSLVKLYHPHKVPCLSCVPTRLAPLSMLYYENGKMIMRHHDNMVVEECGCH</sequence>
<dbReference type="GO" id="GO:0008083">
    <property type="term" value="F:growth factor activity"/>
    <property type="evidence" value="ECO:0007669"/>
    <property type="project" value="UniProtKB-KW"/>
</dbReference>
<dbReference type="Ensembl" id="ENSMALT00000017853.1">
    <property type="protein sequence ID" value="ENSMALP00000017512.1"/>
    <property type="gene ID" value="ENSMALG00000012209.1"/>
</dbReference>
<proteinExistence type="inferred from homology"/>
<reference evidence="12" key="1">
    <citation type="submission" date="2025-08" db="UniProtKB">
        <authorList>
            <consortium name="Ensembl"/>
        </authorList>
    </citation>
    <scope>IDENTIFICATION</scope>
</reference>
<comment type="subcellular location">
    <subcellularLocation>
        <location evidence="1">Secreted</location>
    </subcellularLocation>
</comment>
<dbReference type="Pfam" id="PF00019">
    <property type="entry name" value="TGF_beta"/>
    <property type="match status" value="1"/>
</dbReference>
<keyword evidence="9" id="KW-0325">Glycoprotein</keyword>
<reference evidence="12" key="2">
    <citation type="submission" date="2025-09" db="UniProtKB">
        <authorList>
            <consortium name="Ensembl"/>
        </authorList>
    </citation>
    <scope>IDENTIFICATION</scope>
</reference>
<comment type="similarity">
    <text evidence="2 10">Belongs to the TGF-beta family.</text>
</comment>
<feature type="domain" description="TGF-beta family profile" evidence="11">
    <location>
        <begin position="1"/>
        <end position="115"/>
    </location>
</feature>
<keyword evidence="5" id="KW-0165">Cleavage on pair of basic residues</keyword>
<evidence type="ECO:0000256" key="6">
    <source>
        <dbReference type="ARBA" id="ARBA00022729"/>
    </source>
</evidence>